<dbReference type="SUPFAM" id="SSF48264">
    <property type="entry name" value="Cytochrome P450"/>
    <property type="match status" value="1"/>
</dbReference>
<reference evidence="8 9" key="1">
    <citation type="journal article" date="2018" name="IMA Fungus">
        <title>IMA Genome-F 9: Draft genome sequence of Annulohypoxylon stygium, Aspergillus mulundensis, Berkeleyomyces basicola (syn. Thielaviopsis basicola), Ceratocystis smalleyi, two Cercospora beticola strains, Coleophoma cylindrospora, Fusarium fracticaudum, Phialophora cf. hyalina, and Morchella septimelata.</title>
        <authorList>
            <person name="Wingfield B.D."/>
            <person name="Bills G.F."/>
            <person name="Dong Y."/>
            <person name="Huang W."/>
            <person name="Nel W.J."/>
            <person name="Swalarsk-Parry B.S."/>
            <person name="Vaghefi N."/>
            <person name="Wilken P.M."/>
            <person name="An Z."/>
            <person name="de Beer Z.W."/>
            <person name="De Vos L."/>
            <person name="Chen L."/>
            <person name="Duong T.A."/>
            <person name="Gao Y."/>
            <person name="Hammerbacher A."/>
            <person name="Kikkert J.R."/>
            <person name="Li Y."/>
            <person name="Li H."/>
            <person name="Li K."/>
            <person name="Li Q."/>
            <person name="Liu X."/>
            <person name="Ma X."/>
            <person name="Naidoo K."/>
            <person name="Pethybridge S.J."/>
            <person name="Sun J."/>
            <person name="Steenkamp E.T."/>
            <person name="van der Nest M.A."/>
            <person name="van Wyk S."/>
            <person name="Wingfield M.J."/>
            <person name="Xiong C."/>
            <person name="Yue Q."/>
            <person name="Zhang X."/>
        </authorList>
    </citation>
    <scope>NUCLEOTIDE SEQUENCE [LARGE SCALE GENOMIC DNA]</scope>
    <source>
        <strain evidence="8 9">BP 5553</strain>
    </source>
</reference>
<keyword evidence="2 5" id="KW-0479">Metal-binding</keyword>
<dbReference type="OrthoDB" id="1470350at2759"/>
<dbReference type="GO" id="GO:0016705">
    <property type="term" value="F:oxidoreductase activity, acting on paired donors, with incorporation or reduction of molecular oxygen"/>
    <property type="evidence" value="ECO:0007669"/>
    <property type="project" value="InterPro"/>
</dbReference>
<gene>
    <name evidence="8" type="ORF">BP5553_00549</name>
</gene>
<dbReference type="InterPro" id="IPR036396">
    <property type="entry name" value="Cyt_P450_sf"/>
</dbReference>
<keyword evidence="7" id="KW-0472">Membrane</keyword>
<dbReference type="InterPro" id="IPR001128">
    <property type="entry name" value="Cyt_P450"/>
</dbReference>
<evidence type="ECO:0000313" key="9">
    <source>
        <dbReference type="Proteomes" id="UP000254866"/>
    </source>
</evidence>
<proteinExistence type="inferred from homology"/>
<evidence type="ECO:0000256" key="6">
    <source>
        <dbReference type="RuleBase" id="RU000461"/>
    </source>
</evidence>
<evidence type="ECO:0000256" key="2">
    <source>
        <dbReference type="ARBA" id="ARBA00022723"/>
    </source>
</evidence>
<evidence type="ECO:0000256" key="7">
    <source>
        <dbReference type="SAM" id="Phobius"/>
    </source>
</evidence>
<dbReference type="Gene3D" id="1.10.630.10">
    <property type="entry name" value="Cytochrome P450"/>
    <property type="match status" value="1"/>
</dbReference>
<keyword evidence="7" id="KW-1133">Transmembrane helix</keyword>
<name>A0A370TYH7_9HELO</name>
<dbReference type="GO" id="GO:0020037">
    <property type="term" value="F:heme binding"/>
    <property type="evidence" value="ECO:0007669"/>
    <property type="project" value="InterPro"/>
</dbReference>
<sequence length="532" mass="60202">MMLLSPAPVSWYTLLGVGLALPLILLIRDIAKWYRLPPGPLPIPFIGNRLPALRPWVHLQQWSKIYGPIFTIWVGRQPTIVISDPKIAVDLMEKRSSKYSSRPRSVMMKEVYGSSSILLQPYGKDWSTRRRLYHLGLTPAALRSYKGRQQAEATRLAFHILHEPDRWERALDRFAASVVFSIAYGHRIDSLDCPVVRDRLEIIRFLATLNTPGRYMAESFPILKHMPNFVAPWEKYIQERGMIEATANMALVEEVKRDIRMGKENGTEAAPSLTQNMLAVRDNEGLQISDRDLSYIPSGLFGAGSDTAASTLCSTILALVTHPGALEAAQAEIDSEVGCARMPTFEDEERLPYIRALVKEVLRWRPVAVLGGTPHATTGDDIYRGWYIPGGTAIMSNTWAMNLDEDYYPNPHLFNPARFLSESDPRYAPELKGKKTHPAKNSLSSFGWGRRYCVGADLALNSLFIALSKMIWAFDILPTTEYCTLEYTTVGSNIRPQPFECQIRIRSDRHRRTLEGEKVLADQEMEKFPAYD</sequence>
<keyword evidence="7" id="KW-0812">Transmembrane</keyword>
<dbReference type="InterPro" id="IPR050364">
    <property type="entry name" value="Cytochrome_P450_fung"/>
</dbReference>
<comment type="cofactor">
    <cofactor evidence="5">
        <name>heme</name>
        <dbReference type="ChEBI" id="CHEBI:30413"/>
    </cofactor>
</comment>
<dbReference type="EMBL" id="NPIC01000001">
    <property type="protein sequence ID" value="RDL40570.1"/>
    <property type="molecule type" value="Genomic_DNA"/>
</dbReference>
<dbReference type="PANTHER" id="PTHR46300:SF4">
    <property type="entry name" value="CYTOCHROME P450 98A3"/>
    <property type="match status" value="1"/>
</dbReference>
<keyword evidence="6" id="KW-0503">Monooxygenase</keyword>
<keyword evidence="4 5" id="KW-0408">Iron</keyword>
<feature type="binding site" description="axial binding residue" evidence="5">
    <location>
        <position position="453"/>
    </location>
    <ligand>
        <name>heme</name>
        <dbReference type="ChEBI" id="CHEBI:30413"/>
    </ligand>
    <ligandPart>
        <name>Fe</name>
        <dbReference type="ChEBI" id="CHEBI:18248"/>
    </ligandPart>
</feature>
<evidence type="ECO:0000256" key="4">
    <source>
        <dbReference type="ARBA" id="ARBA00023004"/>
    </source>
</evidence>
<dbReference type="PRINTS" id="PR00385">
    <property type="entry name" value="P450"/>
</dbReference>
<accession>A0A370TYH7</accession>
<keyword evidence="3 6" id="KW-0560">Oxidoreductase</keyword>
<evidence type="ECO:0000313" key="8">
    <source>
        <dbReference type="EMBL" id="RDL40570.1"/>
    </source>
</evidence>
<dbReference type="GeneID" id="43593398"/>
<dbReference type="GO" id="GO:0005506">
    <property type="term" value="F:iron ion binding"/>
    <property type="evidence" value="ECO:0007669"/>
    <property type="project" value="InterPro"/>
</dbReference>
<dbReference type="PANTHER" id="PTHR46300">
    <property type="entry name" value="P450, PUTATIVE (EUROFUNG)-RELATED-RELATED"/>
    <property type="match status" value="1"/>
</dbReference>
<comment type="similarity">
    <text evidence="1 6">Belongs to the cytochrome P450 family.</text>
</comment>
<dbReference type="AlphaFoldDB" id="A0A370TYH7"/>
<dbReference type="InterPro" id="IPR002401">
    <property type="entry name" value="Cyt_P450_E_grp-I"/>
</dbReference>
<dbReference type="PRINTS" id="PR00463">
    <property type="entry name" value="EP450I"/>
</dbReference>
<feature type="transmembrane region" description="Helical" evidence="7">
    <location>
        <begin position="12"/>
        <end position="31"/>
    </location>
</feature>
<keyword evidence="5 6" id="KW-0349">Heme</keyword>
<organism evidence="8 9">
    <name type="scientific">Venustampulla echinocandica</name>
    <dbReference type="NCBI Taxonomy" id="2656787"/>
    <lineage>
        <taxon>Eukaryota</taxon>
        <taxon>Fungi</taxon>
        <taxon>Dikarya</taxon>
        <taxon>Ascomycota</taxon>
        <taxon>Pezizomycotina</taxon>
        <taxon>Leotiomycetes</taxon>
        <taxon>Helotiales</taxon>
        <taxon>Pleuroascaceae</taxon>
        <taxon>Venustampulla</taxon>
    </lineage>
</organism>
<evidence type="ECO:0000256" key="5">
    <source>
        <dbReference type="PIRSR" id="PIRSR602401-1"/>
    </source>
</evidence>
<keyword evidence="9" id="KW-1185">Reference proteome</keyword>
<dbReference type="Proteomes" id="UP000254866">
    <property type="component" value="Unassembled WGS sequence"/>
</dbReference>
<evidence type="ECO:0000256" key="1">
    <source>
        <dbReference type="ARBA" id="ARBA00010617"/>
    </source>
</evidence>
<dbReference type="Pfam" id="PF00067">
    <property type="entry name" value="p450"/>
    <property type="match status" value="1"/>
</dbReference>
<dbReference type="CDD" id="cd11065">
    <property type="entry name" value="CYP64-like"/>
    <property type="match status" value="1"/>
</dbReference>
<dbReference type="STRING" id="2656787.A0A370TYH7"/>
<dbReference type="InterPro" id="IPR017972">
    <property type="entry name" value="Cyt_P450_CS"/>
</dbReference>
<evidence type="ECO:0008006" key="10">
    <source>
        <dbReference type="Google" id="ProtNLM"/>
    </source>
</evidence>
<protein>
    <recommendedName>
        <fullName evidence="10">Cytochrome P450</fullName>
    </recommendedName>
</protein>
<dbReference type="PROSITE" id="PS00086">
    <property type="entry name" value="CYTOCHROME_P450"/>
    <property type="match status" value="1"/>
</dbReference>
<dbReference type="RefSeq" id="XP_031873226.1">
    <property type="nucleotide sequence ID" value="XM_032009172.1"/>
</dbReference>
<dbReference type="GO" id="GO:0004497">
    <property type="term" value="F:monooxygenase activity"/>
    <property type="evidence" value="ECO:0007669"/>
    <property type="project" value="UniProtKB-KW"/>
</dbReference>
<comment type="caution">
    <text evidence="8">The sequence shown here is derived from an EMBL/GenBank/DDBJ whole genome shotgun (WGS) entry which is preliminary data.</text>
</comment>
<evidence type="ECO:0000256" key="3">
    <source>
        <dbReference type="ARBA" id="ARBA00023002"/>
    </source>
</evidence>